<sequence length="460" mass="49212">MPLPPPHALLGATLRRTARRYRVPAISRIPVDDAPPATALAVAIEQARLSLVSGSAPPDTLKQTFLDALARLIRDALSESDGDPVFQAMLLRHRLAPVREYASLSAAAAQDRREIIAAANAIAHPAKVERMPAGPARDAMAALQTASASEAWTALPDAARLLLSLPADPQANGTPSSAALDRLLGNPALARLQRLDALLADADVRRYRALWDQQGPRPGSATAYAQGNASRQRGAAVEALALQALEALARSLNDAQDETIYRAVSSMRVPPSIPANADRAKSEWDGALLRRAAGDDPTPAWDLCLLLEAKASADAVATDFPRLQRGLRLLAHAEPGVRYAFSTRQGVCPLRGESLRALPADGPELETTVLYFCDGPAEAIPRLLSAASRMQLLSAQPSLEFAGRLAQGLDAAAQTLEPVWHLLLESAQWTSVLQQYPTLCQARELMVHPDDLMAAIKLRP</sequence>
<accession>A0A6S7DB64</accession>
<dbReference type="RefSeq" id="WP_175208144.1">
    <property type="nucleotide sequence ID" value="NZ_CADILG010000024.1"/>
</dbReference>
<dbReference type="Proteomes" id="UP000494117">
    <property type="component" value="Unassembled WGS sequence"/>
</dbReference>
<evidence type="ECO:0008006" key="3">
    <source>
        <dbReference type="Google" id="ProtNLM"/>
    </source>
</evidence>
<dbReference type="EMBL" id="CADILG010000024">
    <property type="protein sequence ID" value="CAB3883063.1"/>
    <property type="molecule type" value="Genomic_DNA"/>
</dbReference>
<dbReference type="AlphaFoldDB" id="A0A6S7DB64"/>
<keyword evidence="2" id="KW-1185">Reference proteome</keyword>
<proteinExistence type="predicted"/>
<evidence type="ECO:0000313" key="2">
    <source>
        <dbReference type="Proteomes" id="UP000494117"/>
    </source>
</evidence>
<organism evidence="1 2">
    <name type="scientific">Achromobacter anxifer</name>
    <dbReference type="NCBI Taxonomy" id="1287737"/>
    <lineage>
        <taxon>Bacteria</taxon>
        <taxon>Pseudomonadati</taxon>
        <taxon>Pseudomonadota</taxon>
        <taxon>Betaproteobacteria</taxon>
        <taxon>Burkholderiales</taxon>
        <taxon>Alcaligenaceae</taxon>
        <taxon>Achromobacter</taxon>
    </lineage>
</organism>
<evidence type="ECO:0000313" key="1">
    <source>
        <dbReference type="EMBL" id="CAB3883063.1"/>
    </source>
</evidence>
<protein>
    <recommendedName>
        <fullName evidence="3">3-deoxy-D-arabino-heptulosonate 7-phosphate synthase</fullName>
    </recommendedName>
</protein>
<name>A0A6S7DB64_9BURK</name>
<gene>
    <name evidence="1" type="ORF">LMG26858_03332</name>
</gene>
<reference evidence="1 2" key="1">
    <citation type="submission" date="2020-04" db="EMBL/GenBank/DDBJ databases">
        <authorList>
            <person name="De Canck E."/>
        </authorList>
    </citation>
    <scope>NUCLEOTIDE SEQUENCE [LARGE SCALE GENOMIC DNA]</scope>
    <source>
        <strain evidence="1 2">LMG 26858</strain>
    </source>
</reference>